<evidence type="ECO:0000313" key="3">
    <source>
        <dbReference type="Proteomes" id="UP000198304"/>
    </source>
</evidence>
<feature type="transmembrane region" description="Helical" evidence="1">
    <location>
        <begin position="59"/>
        <end position="78"/>
    </location>
</feature>
<protein>
    <submittedName>
        <fullName evidence="2">Uncharacterized protein</fullName>
    </submittedName>
</protein>
<evidence type="ECO:0000313" key="2">
    <source>
        <dbReference type="EMBL" id="SNT04370.1"/>
    </source>
</evidence>
<keyword evidence="1" id="KW-0812">Transmembrane</keyword>
<proteinExistence type="predicted"/>
<sequence length="245" mass="27859">MKSKPLSFLLILLLLAMLTGIFIGGNFAMFILAYIFVFVIMLFCSLYTAATLHVRLLRIFIYASIMVLQMLYTILITYNYEGGIAKFTLLKLTSTVIILLPPIIEKFFFIKEKKTFFMPSVQDFAVVTYAQLVYDKDKIITAVHTARKAGQVFSKDNLSKALELLSDGQSSFRYVSNETLTDEYFEVACNSLDDEHIYIVLTDSGSPASELISPSVVKWSDKCQPTILRENRSITDVRYTNPERV</sequence>
<name>A0A239JEX6_9FIRM</name>
<feature type="transmembrane region" description="Helical" evidence="1">
    <location>
        <begin position="84"/>
        <end position="104"/>
    </location>
</feature>
<keyword evidence="3" id="KW-1185">Reference proteome</keyword>
<keyword evidence="1" id="KW-0472">Membrane</keyword>
<accession>A0A239JEX6</accession>
<feature type="transmembrane region" description="Helical" evidence="1">
    <location>
        <begin position="30"/>
        <end position="52"/>
    </location>
</feature>
<gene>
    <name evidence="2" type="ORF">SAMN05446037_103518</name>
</gene>
<organism evidence="2 3">
    <name type="scientific">Anaerovirgula multivorans</name>
    <dbReference type="NCBI Taxonomy" id="312168"/>
    <lineage>
        <taxon>Bacteria</taxon>
        <taxon>Bacillati</taxon>
        <taxon>Bacillota</taxon>
        <taxon>Clostridia</taxon>
        <taxon>Peptostreptococcales</taxon>
        <taxon>Natronincolaceae</taxon>
        <taxon>Anaerovirgula</taxon>
    </lineage>
</organism>
<keyword evidence="1" id="KW-1133">Transmembrane helix</keyword>
<evidence type="ECO:0000256" key="1">
    <source>
        <dbReference type="SAM" id="Phobius"/>
    </source>
</evidence>
<dbReference type="AlphaFoldDB" id="A0A239JEX6"/>
<dbReference type="EMBL" id="FZOJ01000035">
    <property type="protein sequence ID" value="SNT04370.1"/>
    <property type="molecule type" value="Genomic_DNA"/>
</dbReference>
<dbReference type="Proteomes" id="UP000198304">
    <property type="component" value="Unassembled WGS sequence"/>
</dbReference>
<reference evidence="2 3" key="1">
    <citation type="submission" date="2017-06" db="EMBL/GenBank/DDBJ databases">
        <authorList>
            <person name="Kim H.J."/>
            <person name="Triplett B.A."/>
        </authorList>
    </citation>
    <scope>NUCLEOTIDE SEQUENCE [LARGE SCALE GENOMIC DNA]</scope>
    <source>
        <strain evidence="2 3">SCA</strain>
    </source>
</reference>